<name>A0A853DP63_9MICO</name>
<proteinExistence type="predicted"/>
<evidence type="ECO:0000313" key="2">
    <source>
        <dbReference type="EMBL" id="NYJ76370.1"/>
    </source>
</evidence>
<evidence type="ECO:0000313" key="3">
    <source>
        <dbReference type="Proteomes" id="UP000571817"/>
    </source>
</evidence>
<feature type="domain" description="RelA/SpoT" evidence="1">
    <location>
        <begin position="302"/>
        <end position="430"/>
    </location>
</feature>
<dbReference type="EMBL" id="JACCFW010000001">
    <property type="protein sequence ID" value="NYJ76370.1"/>
    <property type="molecule type" value="Genomic_DNA"/>
</dbReference>
<dbReference type="SUPFAM" id="SSF81301">
    <property type="entry name" value="Nucleotidyltransferase"/>
    <property type="match status" value="1"/>
</dbReference>
<dbReference type="Pfam" id="PF04250">
    <property type="entry name" value="DUF429"/>
    <property type="match status" value="1"/>
</dbReference>
<dbReference type="Proteomes" id="UP000571817">
    <property type="component" value="Unassembled WGS sequence"/>
</dbReference>
<dbReference type="Gene3D" id="3.30.460.10">
    <property type="entry name" value="Beta Polymerase, domain 2"/>
    <property type="match status" value="1"/>
</dbReference>
<dbReference type="InterPro" id="IPR007685">
    <property type="entry name" value="RelA_SpoT"/>
</dbReference>
<gene>
    <name evidence="2" type="ORF">HNR15_003333</name>
</gene>
<dbReference type="SMART" id="SM00954">
    <property type="entry name" value="RelA_SpoT"/>
    <property type="match status" value="1"/>
</dbReference>
<organism evidence="2 3">
    <name type="scientific">Allobranchiibius huperziae</name>
    <dbReference type="NCBI Taxonomy" id="1874116"/>
    <lineage>
        <taxon>Bacteria</taxon>
        <taxon>Bacillati</taxon>
        <taxon>Actinomycetota</taxon>
        <taxon>Actinomycetes</taxon>
        <taxon>Micrococcales</taxon>
        <taxon>Dermacoccaceae</taxon>
        <taxon>Allobranchiibius</taxon>
    </lineage>
</organism>
<dbReference type="PANTHER" id="PTHR41773">
    <property type="entry name" value="GTP PYROPHOSPHATASE-RELATED"/>
    <property type="match status" value="1"/>
</dbReference>
<keyword evidence="3" id="KW-1185">Reference proteome</keyword>
<dbReference type="GO" id="GO:0015969">
    <property type="term" value="P:guanosine tetraphosphate metabolic process"/>
    <property type="evidence" value="ECO:0007669"/>
    <property type="project" value="InterPro"/>
</dbReference>
<dbReference type="Gene3D" id="1.10.287.860">
    <property type="entry name" value="Nucleotidyltransferase"/>
    <property type="match status" value="1"/>
</dbReference>
<accession>A0A853DP63</accession>
<dbReference type="PANTHER" id="PTHR41773:SF1">
    <property type="entry name" value="RELA_SPOT DOMAIN-CONTAINING PROTEIN"/>
    <property type="match status" value="1"/>
</dbReference>
<dbReference type="RefSeq" id="WP_179483432.1">
    <property type="nucleotide sequence ID" value="NZ_JACCFW010000001.1"/>
</dbReference>
<sequence length="588" mass="64141">MHFAGLDLAWGNRSPTGVAVLDDSGALCHLSAARTDADIEASLAPYLDDGLVVGVDAPLVVTNETGNRAAERALNKDFARFDAGAHPSNLSIPTFRNGLRGARVCEQLGLDMDPASRAPRRAVEVYPHPATVALFELGRTLKYKNKQGRSVARLRDELLTLMRLLESLAAATPALHLVPHDGWRALVTSVEEATSKAQLRVAEDQVDSVVCAYVVLFRERRPEAMTTYGTFADGYIVTPTLPDGLVPSPRAPRVEQRVDVVRRATQEYAMGFPAVQAAAEEAIEIVVGVLDDAGLNYLSVTGRAKSIASFAEKAGRTIDGVALFADPLTEIGDVIGLRVITYVHSDVASVAELLAAETVVIEDRDMGQATASEGGFGYASRHLQIRLAPSEQVVHPLIGDRQIQVQIRTVLQHAWAEFEHDIRYKGTIPDEHRADFDRRFTLAAGLLELADQQFSTIRERLHDGVREPSVTVADDDPRISPRELAAFLAGEYADASWSRPDHYAWIAGLVLELGITSLAELADTIRAVDSGAIEARMGYRNRAGAVRRLDDALLVSYGDRYIRLHGNAHRVDRLQARLQKMSPDAESD</sequence>
<dbReference type="Pfam" id="PF04607">
    <property type="entry name" value="RelA_SpoT"/>
    <property type="match status" value="1"/>
</dbReference>
<dbReference type="CDD" id="cd05399">
    <property type="entry name" value="NT_Rel-Spo_like"/>
    <property type="match status" value="1"/>
</dbReference>
<dbReference type="InterPro" id="IPR043519">
    <property type="entry name" value="NT_sf"/>
</dbReference>
<dbReference type="AlphaFoldDB" id="A0A853DP63"/>
<protein>
    <submittedName>
        <fullName evidence="2">Putative RNase H-like nuclease</fullName>
    </submittedName>
</protein>
<reference evidence="2 3" key="1">
    <citation type="submission" date="2020-07" db="EMBL/GenBank/DDBJ databases">
        <title>Sequencing the genomes of 1000 actinobacteria strains.</title>
        <authorList>
            <person name="Klenk H.-P."/>
        </authorList>
    </citation>
    <scope>NUCLEOTIDE SEQUENCE [LARGE SCALE GENOMIC DNA]</scope>
    <source>
        <strain evidence="2 3">DSM 29531</strain>
    </source>
</reference>
<dbReference type="InterPro" id="IPR007362">
    <property type="entry name" value="DUF429"/>
</dbReference>
<evidence type="ECO:0000259" key="1">
    <source>
        <dbReference type="SMART" id="SM00954"/>
    </source>
</evidence>
<comment type="caution">
    <text evidence="2">The sequence shown here is derived from an EMBL/GenBank/DDBJ whole genome shotgun (WGS) entry which is preliminary data.</text>
</comment>